<sequence length="806" mass="81846">MALTAQEQYMLELINRARLDPNAEAARLGIGLNDGLAPGTISSAAKQVLAPNSALETAATGHSQWMLANDTFSHTGAGGSGADDRIEAAGYASSGFWWGENLGQYLTTGTINLNQVTADLHEGLFLSEGHRQNIMRDVFREVGIGIETGTFTTNQSYNAALATQNYGQIGSAVFLTGVAYTDSDNDDFYSIGEGVANVSFQIGGSTAQTASAGGYGLSTSAGAAVSVTVTQGGSASAVTVDLSAGNVKLDLVDGSLFRTSGNLTLVSGVADAELLGVGNLSLTGNGQSNTLLGNKGSNTIDAGGGNDVVYDRGGNDNVDLGDGNDTVIVGTGADTLAGGNGIDNISYFGSTSGVNVDLFNNSVSGGWAAGDSISGFERVYGSNTGNDILKGTNGANFLRGYGGNDIVYDRGGDDNVDLGDGNDTVLVGNGADTLIGGNGIDNVNYYYSSGGVNVDLLTNALSGGWAADDTISGFERVYGSNTGNDILKGTNGANFLRGYGGNDVVYDRGGNDNVDLGDGNDTVIVGTGADTLAGGNGIDNISYFGSTSGVNVDLFNNSVSGGWAAGDSISGFERVYGSNTGNDILKGTNGANFLRGYGGNDIVYDRGGDDNVDLGDGNDTVLVGNGADTLIGGNGIDNVNYYYSSGGVNVDLLTNALSGGWAADDTISGFERVYGSNTGNDILKGTNGANFLRGYGGNDQIDGRAGNDNIDGGAGADTLTGGTGADHFVFDTGYGADLATDFSLAEGDRLLLDDDLWAGTLTTTEIVNTFASVVGTDVRLDFGGGDVLTLVDLADTAGLESHIIIV</sequence>
<organism evidence="4 5">
    <name type="scientific">Albidovulum aquaemixtae</name>
    <dbReference type="NCBI Taxonomy" id="1542388"/>
    <lineage>
        <taxon>Bacteria</taxon>
        <taxon>Pseudomonadati</taxon>
        <taxon>Pseudomonadota</taxon>
        <taxon>Alphaproteobacteria</taxon>
        <taxon>Rhodobacterales</taxon>
        <taxon>Paracoccaceae</taxon>
        <taxon>Albidovulum</taxon>
    </lineage>
</organism>
<dbReference type="CDD" id="cd05379">
    <property type="entry name" value="CAP_bacterial"/>
    <property type="match status" value="1"/>
</dbReference>
<dbReference type="SUPFAM" id="SSF55797">
    <property type="entry name" value="PR-1-like"/>
    <property type="match status" value="1"/>
</dbReference>
<dbReference type="InterPro" id="IPR018511">
    <property type="entry name" value="Hemolysin-typ_Ca-bd_CS"/>
</dbReference>
<protein>
    <submittedName>
        <fullName evidence="4">Bifunctional hemolysin/adenylate cyclase</fullName>
    </submittedName>
</protein>
<reference evidence="4 5" key="1">
    <citation type="submission" date="2018-03" db="EMBL/GenBank/DDBJ databases">
        <authorList>
            <person name="Keele B.F."/>
        </authorList>
    </citation>
    <scope>NUCLEOTIDE SEQUENCE [LARGE SCALE GENOMIC DNA]</scope>
    <source>
        <strain evidence="4 5">CECT 8626</strain>
    </source>
</reference>
<dbReference type="Proteomes" id="UP000244924">
    <property type="component" value="Unassembled WGS sequence"/>
</dbReference>
<dbReference type="InterPro" id="IPR001343">
    <property type="entry name" value="Hemolysn_Ca-bd"/>
</dbReference>
<dbReference type="OrthoDB" id="419320at2"/>
<evidence type="ECO:0000256" key="1">
    <source>
        <dbReference type="ARBA" id="ARBA00004613"/>
    </source>
</evidence>
<dbReference type="Pfam" id="PF00188">
    <property type="entry name" value="CAP"/>
    <property type="match status" value="1"/>
</dbReference>
<dbReference type="PANTHER" id="PTHR38340">
    <property type="entry name" value="S-LAYER PROTEIN"/>
    <property type="match status" value="1"/>
</dbReference>
<dbReference type="Pfam" id="PF00353">
    <property type="entry name" value="HemolysinCabind"/>
    <property type="match status" value="7"/>
</dbReference>
<dbReference type="InterPro" id="IPR035940">
    <property type="entry name" value="CAP_sf"/>
</dbReference>
<dbReference type="InterPro" id="IPR011049">
    <property type="entry name" value="Serralysin-like_metalloprot_C"/>
</dbReference>
<dbReference type="Gene3D" id="2.150.10.10">
    <property type="entry name" value="Serralysin-like metalloprotease, C-terminal"/>
    <property type="match status" value="5"/>
</dbReference>
<dbReference type="Gene3D" id="3.40.33.10">
    <property type="entry name" value="CAP"/>
    <property type="match status" value="1"/>
</dbReference>
<dbReference type="PROSITE" id="PS00330">
    <property type="entry name" value="HEMOLYSIN_CALCIUM"/>
    <property type="match status" value="2"/>
</dbReference>
<dbReference type="AlphaFoldDB" id="A0A2R8B5H4"/>
<gene>
    <name evidence="4" type="primary">cya_3</name>
    <name evidence="4" type="ORF">DEA8626_01416</name>
</gene>
<proteinExistence type="predicted"/>
<evidence type="ECO:0000313" key="5">
    <source>
        <dbReference type="Proteomes" id="UP000244924"/>
    </source>
</evidence>
<dbReference type="InterPro" id="IPR014044">
    <property type="entry name" value="CAP_dom"/>
</dbReference>
<keyword evidence="2" id="KW-0964">Secreted</keyword>
<evidence type="ECO:0000256" key="2">
    <source>
        <dbReference type="ARBA" id="ARBA00022525"/>
    </source>
</evidence>
<name>A0A2R8B5H4_9RHOB</name>
<dbReference type="GO" id="GO:0005576">
    <property type="term" value="C:extracellular region"/>
    <property type="evidence" value="ECO:0007669"/>
    <property type="project" value="UniProtKB-SubCell"/>
</dbReference>
<dbReference type="SUPFAM" id="SSF51120">
    <property type="entry name" value="beta-Roll"/>
    <property type="match status" value="4"/>
</dbReference>
<feature type="domain" description="SCP" evidence="3">
    <location>
        <begin position="11"/>
        <end position="154"/>
    </location>
</feature>
<dbReference type="InterPro" id="IPR050557">
    <property type="entry name" value="RTX_toxin/Mannuronan_C5-epim"/>
</dbReference>
<keyword evidence="5" id="KW-1185">Reference proteome</keyword>
<dbReference type="PANTHER" id="PTHR38340:SF1">
    <property type="entry name" value="S-LAYER PROTEIN"/>
    <property type="match status" value="1"/>
</dbReference>
<evidence type="ECO:0000259" key="3">
    <source>
        <dbReference type="Pfam" id="PF00188"/>
    </source>
</evidence>
<accession>A0A2R8B5H4</accession>
<evidence type="ECO:0000313" key="4">
    <source>
        <dbReference type="EMBL" id="SPH17888.1"/>
    </source>
</evidence>
<dbReference type="EMBL" id="OMOQ01000001">
    <property type="protein sequence ID" value="SPH17888.1"/>
    <property type="molecule type" value="Genomic_DNA"/>
</dbReference>
<dbReference type="RefSeq" id="WP_108852284.1">
    <property type="nucleotide sequence ID" value="NZ_OMOQ01000001.1"/>
</dbReference>
<comment type="subcellular location">
    <subcellularLocation>
        <location evidence="1">Secreted</location>
    </subcellularLocation>
</comment>
<dbReference type="GO" id="GO:0005509">
    <property type="term" value="F:calcium ion binding"/>
    <property type="evidence" value="ECO:0007669"/>
    <property type="project" value="InterPro"/>
</dbReference>